<proteinExistence type="predicted"/>
<dbReference type="AlphaFoldDB" id="A0A0A8ZP26"/>
<name>A0A0A8ZP26_ARUDO</name>
<protein>
    <submittedName>
        <fullName evidence="1">Uncharacterized protein</fullName>
    </submittedName>
</protein>
<organism evidence="1">
    <name type="scientific">Arundo donax</name>
    <name type="common">Giant reed</name>
    <name type="synonym">Donax arundinaceus</name>
    <dbReference type="NCBI Taxonomy" id="35708"/>
    <lineage>
        <taxon>Eukaryota</taxon>
        <taxon>Viridiplantae</taxon>
        <taxon>Streptophyta</taxon>
        <taxon>Embryophyta</taxon>
        <taxon>Tracheophyta</taxon>
        <taxon>Spermatophyta</taxon>
        <taxon>Magnoliopsida</taxon>
        <taxon>Liliopsida</taxon>
        <taxon>Poales</taxon>
        <taxon>Poaceae</taxon>
        <taxon>PACMAD clade</taxon>
        <taxon>Arundinoideae</taxon>
        <taxon>Arundineae</taxon>
        <taxon>Arundo</taxon>
    </lineage>
</organism>
<accession>A0A0A8ZP26</accession>
<dbReference type="EMBL" id="GBRH01258437">
    <property type="protein sequence ID" value="JAD39458.1"/>
    <property type="molecule type" value="Transcribed_RNA"/>
</dbReference>
<reference evidence="1" key="1">
    <citation type="submission" date="2014-09" db="EMBL/GenBank/DDBJ databases">
        <authorList>
            <person name="Magalhaes I.L.F."/>
            <person name="Oliveira U."/>
            <person name="Santos F.R."/>
            <person name="Vidigal T.H.D.A."/>
            <person name="Brescovit A.D."/>
            <person name="Santos A.J."/>
        </authorList>
    </citation>
    <scope>NUCLEOTIDE SEQUENCE</scope>
    <source>
        <tissue evidence="1">Shoot tissue taken approximately 20 cm above the soil surface</tissue>
    </source>
</reference>
<evidence type="ECO:0000313" key="1">
    <source>
        <dbReference type="EMBL" id="JAD39458.1"/>
    </source>
</evidence>
<sequence length="44" mass="5446">MFVRSDINNFYYHFHVERSTSQITYVCRRVILCMTKHCTDFVRQ</sequence>
<reference evidence="1" key="2">
    <citation type="journal article" date="2015" name="Data Brief">
        <title>Shoot transcriptome of the giant reed, Arundo donax.</title>
        <authorList>
            <person name="Barrero R.A."/>
            <person name="Guerrero F.D."/>
            <person name="Moolhuijzen P."/>
            <person name="Goolsby J.A."/>
            <person name="Tidwell J."/>
            <person name="Bellgard S.E."/>
            <person name="Bellgard M.I."/>
        </authorList>
    </citation>
    <scope>NUCLEOTIDE SEQUENCE</scope>
    <source>
        <tissue evidence="1">Shoot tissue taken approximately 20 cm above the soil surface</tissue>
    </source>
</reference>